<keyword evidence="2" id="KW-1185">Reference proteome</keyword>
<gene>
    <name evidence="1" type="ORF">ACFOSB_15035</name>
</gene>
<comment type="caution">
    <text evidence="1">The sequence shown here is derived from an EMBL/GenBank/DDBJ whole genome shotgun (WGS) entry which is preliminary data.</text>
</comment>
<evidence type="ECO:0000313" key="1">
    <source>
        <dbReference type="EMBL" id="MFC3834168.1"/>
    </source>
</evidence>
<sequence length="93" mass="10116">MHLTVIPLTELLMALDLHESKALTRALRLGAAVTCLRQHRPDGPRYVLQGRVGIAMVTTGEHRALGSALLGDLAARLEPHLHRRAAERGRAAV</sequence>
<protein>
    <submittedName>
        <fullName evidence="1">Uncharacterized protein</fullName>
    </submittedName>
</protein>
<organism evidence="1 2">
    <name type="scientific">Deinococcus rufus</name>
    <dbReference type="NCBI Taxonomy" id="2136097"/>
    <lineage>
        <taxon>Bacteria</taxon>
        <taxon>Thermotogati</taxon>
        <taxon>Deinococcota</taxon>
        <taxon>Deinococci</taxon>
        <taxon>Deinococcales</taxon>
        <taxon>Deinococcaceae</taxon>
        <taxon>Deinococcus</taxon>
    </lineage>
</organism>
<dbReference type="RefSeq" id="WP_380102584.1">
    <property type="nucleotide sequence ID" value="NZ_JBHRZG010000022.1"/>
</dbReference>
<proteinExistence type="predicted"/>
<name>A0ABV7ZAR2_9DEIO</name>
<reference evidence="2" key="1">
    <citation type="journal article" date="2019" name="Int. J. Syst. Evol. Microbiol.">
        <title>The Global Catalogue of Microorganisms (GCM) 10K type strain sequencing project: providing services to taxonomists for standard genome sequencing and annotation.</title>
        <authorList>
            <consortium name="The Broad Institute Genomics Platform"/>
            <consortium name="The Broad Institute Genome Sequencing Center for Infectious Disease"/>
            <person name="Wu L."/>
            <person name="Ma J."/>
        </authorList>
    </citation>
    <scope>NUCLEOTIDE SEQUENCE [LARGE SCALE GENOMIC DNA]</scope>
    <source>
        <strain evidence="2">CCTCC AB 2017081</strain>
    </source>
</reference>
<dbReference type="Proteomes" id="UP001595803">
    <property type="component" value="Unassembled WGS sequence"/>
</dbReference>
<evidence type="ECO:0000313" key="2">
    <source>
        <dbReference type="Proteomes" id="UP001595803"/>
    </source>
</evidence>
<dbReference type="EMBL" id="JBHRZG010000022">
    <property type="protein sequence ID" value="MFC3834168.1"/>
    <property type="molecule type" value="Genomic_DNA"/>
</dbReference>
<accession>A0ABV7ZAR2</accession>